<evidence type="ECO:0000256" key="2">
    <source>
        <dbReference type="ARBA" id="ARBA00023012"/>
    </source>
</evidence>
<proteinExistence type="predicted"/>
<dbReference type="SUPFAM" id="SSF52172">
    <property type="entry name" value="CheY-like"/>
    <property type="match status" value="1"/>
</dbReference>
<evidence type="ECO:0000313" key="5">
    <source>
        <dbReference type="EMBL" id="UVI29720.1"/>
    </source>
</evidence>
<dbReference type="PANTHER" id="PTHR44591">
    <property type="entry name" value="STRESS RESPONSE REGULATOR PROTEIN 1"/>
    <property type="match status" value="1"/>
</dbReference>
<dbReference type="PANTHER" id="PTHR44591:SF14">
    <property type="entry name" value="PROTEIN PILG"/>
    <property type="match status" value="1"/>
</dbReference>
<accession>A0ABY5S812</accession>
<dbReference type="Gene3D" id="3.40.50.2300">
    <property type="match status" value="1"/>
</dbReference>
<feature type="domain" description="Response regulatory" evidence="4">
    <location>
        <begin position="5"/>
        <end position="120"/>
    </location>
</feature>
<protein>
    <submittedName>
        <fullName evidence="5">Response regulator</fullName>
    </submittedName>
</protein>
<dbReference type="CDD" id="cd17542">
    <property type="entry name" value="REC_CheY"/>
    <property type="match status" value="1"/>
</dbReference>
<feature type="modified residue" description="4-aspartylphosphate" evidence="3">
    <location>
        <position position="55"/>
    </location>
</feature>
<evidence type="ECO:0000256" key="1">
    <source>
        <dbReference type="ARBA" id="ARBA00022553"/>
    </source>
</evidence>
<evidence type="ECO:0000259" key="4">
    <source>
        <dbReference type="PROSITE" id="PS50110"/>
    </source>
</evidence>
<dbReference type="Pfam" id="PF00072">
    <property type="entry name" value="Response_reg"/>
    <property type="match status" value="1"/>
</dbReference>
<keyword evidence="6" id="KW-1185">Reference proteome</keyword>
<evidence type="ECO:0000256" key="3">
    <source>
        <dbReference type="PROSITE-ProRule" id="PRU00169"/>
    </source>
</evidence>
<gene>
    <name evidence="5" type="ORF">L1F29_30665</name>
</gene>
<dbReference type="SMART" id="SM00448">
    <property type="entry name" value="REC"/>
    <property type="match status" value="1"/>
</dbReference>
<organism evidence="5 6">
    <name type="scientific">Paenibacillus spongiae</name>
    <dbReference type="NCBI Taxonomy" id="2909671"/>
    <lineage>
        <taxon>Bacteria</taxon>
        <taxon>Bacillati</taxon>
        <taxon>Bacillota</taxon>
        <taxon>Bacilli</taxon>
        <taxon>Bacillales</taxon>
        <taxon>Paenibacillaceae</taxon>
        <taxon>Paenibacillus</taxon>
    </lineage>
</organism>
<dbReference type="InterPro" id="IPR050595">
    <property type="entry name" value="Bact_response_regulator"/>
</dbReference>
<name>A0ABY5S812_9BACL</name>
<reference evidence="5" key="1">
    <citation type="submission" date="2022-01" db="EMBL/GenBank/DDBJ databases">
        <title>Paenibacillus spongiae sp. nov., isolated from marine sponge.</title>
        <authorList>
            <person name="Li Z."/>
            <person name="Zhang M."/>
        </authorList>
    </citation>
    <scope>NUCLEOTIDE SEQUENCE</scope>
    <source>
        <strain evidence="5">PHS-Z3</strain>
    </source>
</reference>
<dbReference type="PROSITE" id="PS50110">
    <property type="entry name" value="RESPONSE_REGULATORY"/>
    <property type="match status" value="1"/>
</dbReference>
<keyword evidence="1 3" id="KW-0597">Phosphoprotein</keyword>
<dbReference type="InterPro" id="IPR011006">
    <property type="entry name" value="CheY-like_superfamily"/>
</dbReference>
<dbReference type="Proteomes" id="UP001057877">
    <property type="component" value="Chromosome"/>
</dbReference>
<keyword evidence="2" id="KW-0902">Two-component regulatory system</keyword>
<evidence type="ECO:0000313" key="6">
    <source>
        <dbReference type="Proteomes" id="UP001057877"/>
    </source>
</evidence>
<dbReference type="InterPro" id="IPR001789">
    <property type="entry name" value="Sig_transdc_resp-reg_receiver"/>
</dbReference>
<sequence>MQVGKIMVVDDAAFMRQMLKDVLRTAGHEIAVEAANGEEAVNLYKRVKPDLVTMDITMPEMDGVEALRAIKKHDPKAKVIMCSAIGQKSMVISAIQAGAKDFVVKPFHKERLLETVRKVLAQ</sequence>
<dbReference type="EMBL" id="CP091430">
    <property type="protein sequence ID" value="UVI29720.1"/>
    <property type="molecule type" value="Genomic_DNA"/>
</dbReference>